<dbReference type="Gene3D" id="3.40.630.30">
    <property type="match status" value="1"/>
</dbReference>
<name>A0A3S4V9L7_9ACTO</name>
<organism evidence="1 2">
    <name type="scientific">Trueperella bialowiezensis</name>
    <dbReference type="NCBI Taxonomy" id="312285"/>
    <lineage>
        <taxon>Bacteria</taxon>
        <taxon>Bacillati</taxon>
        <taxon>Actinomycetota</taxon>
        <taxon>Actinomycetes</taxon>
        <taxon>Actinomycetales</taxon>
        <taxon>Actinomycetaceae</taxon>
        <taxon>Trueperella</taxon>
    </lineage>
</organism>
<dbReference type="AlphaFoldDB" id="A0A3S4V9L7"/>
<dbReference type="SUPFAM" id="SSF55729">
    <property type="entry name" value="Acyl-CoA N-acyltransferases (Nat)"/>
    <property type="match status" value="1"/>
</dbReference>
<reference evidence="1 2" key="1">
    <citation type="submission" date="2018-12" db="EMBL/GenBank/DDBJ databases">
        <authorList>
            <consortium name="Pathogen Informatics"/>
        </authorList>
    </citation>
    <scope>NUCLEOTIDE SEQUENCE [LARGE SCALE GENOMIC DNA]</scope>
    <source>
        <strain evidence="1 2">NCTC13354</strain>
    </source>
</reference>
<evidence type="ECO:0000313" key="2">
    <source>
        <dbReference type="Proteomes" id="UP000269542"/>
    </source>
</evidence>
<dbReference type="EMBL" id="LR134476">
    <property type="protein sequence ID" value="VEI12637.1"/>
    <property type="molecule type" value="Genomic_DNA"/>
</dbReference>
<evidence type="ECO:0000313" key="1">
    <source>
        <dbReference type="EMBL" id="VEI12637.1"/>
    </source>
</evidence>
<dbReference type="KEGG" id="tbw:NCTC13354_00326"/>
<evidence type="ECO:0008006" key="3">
    <source>
        <dbReference type="Google" id="ProtNLM"/>
    </source>
</evidence>
<keyword evidence="2" id="KW-1185">Reference proteome</keyword>
<proteinExistence type="predicted"/>
<accession>A0A3S4V9L7</accession>
<protein>
    <recommendedName>
        <fullName evidence="3">N-acetyltransferase domain-containing protein</fullName>
    </recommendedName>
</protein>
<gene>
    <name evidence="1" type="ORF">NCTC13354_00326</name>
</gene>
<dbReference type="InterPro" id="IPR016181">
    <property type="entry name" value="Acyl_CoA_acyltransferase"/>
</dbReference>
<dbReference type="Proteomes" id="UP000269542">
    <property type="component" value="Chromosome"/>
</dbReference>
<sequence>MVRCFEIRKRQWNNGRVSLRTVRPARSADALSVGQLQSAAMFEAISAGMDRRASDAVRAQLEVGSLATTWQATIENLPSPDHHVLVATDDGAVEGFAAVAPAAPMILDGDDADGLDAETGEPRVAYEITNFHVPMAHSGKGHEARLLAAITDTVTDATEIHTWVIAGYDQLTHLLSGSGFAPRPIRRVADVDGAEIAEHLWWTTLTDRES</sequence>